<keyword evidence="2" id="KW-1185">Reference proteome</keyword>
<accession>A0ACB8UAJ6</accession>
<protein>
    <submittedName>
        <fullName evidence="1">CHAT domain-containing protein</fullName>
    </submittedName>
</protein>
<gene>
    <name evidence="1" type="ORF">BDY19DRAFT_991128</name>
</gene>
<organism evidence="1 2">
    <name type="scientific">Irpex rosettiformis</name>
    <dbReference type="NCBI Taxonomy" id="378272"/>
    <lineage>
        <taxon>Eukaryota</taxon>
        <taxon>Fungi</taxon>
        <taxon>Dikarya</taxon>
        <taxon>Basidiomycota</taxon>
        <taxon>Agaricomycotina</taxon>
        <taxon>Agaricomycetes</taxon>
        <taxon>Polyporales</taxon>
        <taxon>Irpicaceae</taxon>
        <taxon>Irpex</taxon>
    </lineage>
</organism>
<sequence>MAEDSCFVNIAVTRKQSRPNDVPSTLQAEIVVETSESVTIPTTVTTKAAPKVQVLNQGPFKPLLQFELSSNRSDQKRDRLFVSVSKRETDIGVDHQFQVGTNIPTGTRGVSWRNIINYLRAQFSFVSQDAGMSGPLTDWMNPYLIQEFLKTFYRPRRTTWTPSIPLALVRGIAAFDDSTFLECPETPLTFTVDISIPDDYSTLDFVDAAITLSNDFSSQASLPDRQSDADLAFFFIWIAVNASHSDHVLENRLWVIHEFAVSLTSRYRSSRHAMDFREGVKLLRAAIESCDSTVTHVCRDILIFDLVVLLCEVISATESSTEELEEATQWCSENIITHLPHGAAGINNFAQLYIKRYEQFGDLEDLNKNITILQTAIDSFPPDNPERALTLFNITRSLRLRYTSLRNPVDLELALQYCQESLAMEASGVNLLPRWELLLALGDIIKDTDFDGAIAALRESKQLCPQDEPQRYMVLYRLSTSLSKRNIAHERQYVEDAEEALALEAEALRLGSNIEDGIDKCEILINRLRQEYAGLQKHASNPNEFLPSITKATDALKMAENSPTRHIALRMLGMLYYEKFLLSEDPQDIAHAYRYFSEALKVIASGLGFHNRANILAWLARVHLQRGTEFFDIAKAYELLDSCLDDTHCSAIDRLLYVGDCIHHAFAGRRTKDPNSIFDYQPSKLADIFIKALRLFPEITALEVDFKTSLESLRKWGVYISHASRLCSDSERIIDGVRTLEEGRAIFWSQVFRTRATAPPGIPLELSKRLQSLSQQVEHIRFYETQPSLHPFPTLEYSRRKRIGAEYDALIKEIRGLPNAADFLSVPLDDVLEASEHGPVIMLLSHIPGSVAYMLYRKVAIYPDSFVLGHLKLERLKQSVLQDYIAQLNRANSHVRGEVDRSLGLTTDGEEGHDSGASPSRDGERAVRKRAKAVDAFTAVLKSLWDILPSLGRDRPRVWWCLAGDFAFLPIHAAGDYSTGGECCSDYIVSSYTPTITALSAARKAYKPIRKTDIKALLAAVPHPFQGSPLQETIKELQQVAKVIPQSQRIPLPPSDDALLDAHAGLSVPTAIAKLPDASILHLACHGVQDFYNPLNSGFLLRDAKLSIEQLMPIPLPHAFLAFLSACETAKGDPEYGDQVIHLASTMLFAGFKSVVGTMWSMSDIDGPSVAGHVYSQIFSGEGEYLDPNVVPYALDEIVQQLRANRVPPSRWATFIHLGM</sequence>
<comment type="caution">
    <text evidence="1">The sequence shown here is derived from an EMBL/GenBank/DDBJ whole genome shotgun (WGS) entry which is preliminary data.</text>
</comment>
<evidence type="ECO:0000313" key="2">
    <source>
        <dbReference type="Proteomes" id="UP001055072"/>
    </source>
</evidence>
<dbReference type="EMBL" id="MU274905">
    <property type="protein sequence ID" value="KAI0091417.1"/>
    <property type="molecule type" value="Genomic_DNA"/>
</dbReference>
<evidence type="ECO:0000313" key="1">
    <source>
        <dbReference type="EMBL" id="KAI0091417.1"/>
    </source>
</evidence>
<proteinExistence type="predicted"/>
<dbReference type="Proteomes" id="UP001055072">
    <property type="component" value="Unassembled WGS sequence"/>
</dbReference>
<reference evidence="1" key="1">
    <citation type="journal article" date="2021" name="Environ. Microbiol.">
        <title>Gene family expansions and transcriptome signatures uncover fungal adaptations to wood decay.</title>
        <authorList>
            <person name="Hage H."/>
            <person name="Miyauchi S."/>
            <person name="Viragh M."/>
            <person name="Drula E."/>
            <person name="Min B."/>
            <person name="Chaduli D."/>
            <person name="Navarro D."/>
            <person name="Favel A."/>
            <person name="Norest M."/>
            <person name="Lesage-Meessen L."/>
            <person name="Balint B."/>
            <person name="Merenyi Z."/>
            <person name="de Eugenio L."/>
            <person name="Morin E."/>
            <person name="Martinez A.T."/>
            <person name="Baldrian P."/>
            <person name="Stursova M."/>
            <person name="Martinez M.J."/>
            <person name="Novotny C."/>
            <person name="Magnuson J.K."/>
            <person name="Spatafora J.W."/>
            <person name="Maurice S."/>
            <person name="Pangilinan J."/>
            <person name="Andreopoulos W."/>
            <person name="LaButti K."/>
            <person name="Hundley H."/>
            <person name="Na H."/>
            <person name="Kuo A."/>
            <person name="Barry K."/>
            <person name="Lipzen A."/>
            <person name="Henrissat B."/>
            <person name="Riley R."/>
            <person name="Ahrendt S."/>
            <person name="Nagy L.G."/>
            <person name="Grigoriev I.V."/>
            <person name="Martin F."/>
            <person name="Rosso M.N."/>
        </authorList>
    </citation>
    <scope>NUCLEOTIDE SEQUENCE</scope>
    <source>
        <strain evidence="1">CBS 384.51</strain>
    </source>
</reference>
<name>A0ACB8UAJ6_9APHY</name>